<evidence type="ECO:0000256" key="1">
    <source>
        <dbReference type="SAM" id="MobiDB-lite"/>
    </source>
</evidence>
<feature type="region of interest" description="Disordered" evidence="1">
    <location>
        <begin position="623"/>
        <end position="660"/>
    </location>
</feature>
<organism evidence="2 3">
    <name type="scientific">Porphyra umbilicalis</name>
    <name type="common">Purple laver</name>
    <name type="synonym">Red alga</name>
    <dbReference type="NCBI Taxonomy" id="2786"/>
    <lineage>
        <taxon>Eukaryota</taxon>
        <taxon>Rhodophyta</taxon>
        <taxon>Bangiophyceae</taxon>
        <taxon>Bangiales</taxon>
        <taxon>Bangiaceae</taxon>
        <taxon>Porphyra</taxon>
    </lineage>
</organism>
<feature type="compositionally biased region" description="Low complexity" evidence="1">
    <location>
        <begin position="257"/>
        <end position="269"/>
    </location>
</feature>
<accession>A0A1X6PC84</accession>
<dbReference type="EMBL" id="KV918816">
    <property type="protein sequence ID" value="OSX78273.1"/>
    <property type="molecule type" value="Genomic_DNA"/>
</dbReference>
<feature type="region of interest" description="Disordered" evidence="1">
    <location>
        <begin position="129"/>
        <end position="149"/>
    </location>
</feature>
<feature type="compositionally biased region" description="Polar residues" evidence="1">
    <location>
        <begin position="321"/>
        <end position="337"/>
    </location>
</feature>
<feature type="region of interest" description="Disordered" evidence="1">
    <location>
        <begin position="239"/>
        <end position="337"/>
    </location>
</feature>
<keyword evidence="3" id="KW-1185">Reference proteome</keyword>
<dbReference type="Proteomes" id="UP000218209">
    <property type="component" value="Unassembled WGS sequence"/>
</dbReference>
<dbReference type="AlphaFoldDB" id="A0A1X6PC84"/>
<gene>
    <name evidence="2" type="ORF">BU14_0113s0017</name>
</gene>
<proteinExistence type="predicted"/>
<sequence>MPSGSAAPGREDYNEYVEFFDVLGITDAVKVSYLSTLLRLFYEAATKLDMHLAPHGASLHSAVSRNITSANPTEAPRHRWIRVVHRLGFFTDKDLHAQRVVNVGLSYAYRNLQLNALTEDNALLLQSRSTGRTAPRTNSTPGGEHVPLGGVEVTRRDVGQRGVAAMPEVASLAPLDTSRPGAQDPHPGTASLVGATDEVPCTGGSVIRGATDGGPPSAGVVPPAGNPYKAMRSDGGPAVAPGGLVIIDRTRPPPPLATGGTPPTSVTSGAERAFEAAQGQGSGHPTSGASVGQDPVAGEPSLGSGDEEEEPGQSAGDGAASDSQGVGANPMTNFENQPTVIPLPSAVGFVLAAMQSIKEVEDATEVMRSLLNDSLITTARVWKACRRSNVGDRRKRTEWGDVFDLMAQWWPVWNAPVDAPAGMPPDGTFAAKDNATRACRSSRWRVRVDMSGVNDMLKKLSTRSHRYFPKNALSSHETVGRYSASTKLRLPVTAAMMLLVASKDENFGPILGNLASGGRPNAPRAAPLATATYHYFAASTTGATVSAALDALPTTPNAPPLSSSSPVTVNPRPPSDVLELAGLWRSFQTSSLRRWTSCLTRSGLEKSHRTGRRALLLDAHPDDHRCRAPAAEHPTRDQAVPRRATLPPPQATPVPCRGRASARPRHLVGARHLPRSAELPLPLVAAVVAGPLQLVARCVARDLEVEHGRLAENVAEEDLRLIVGLAAAHLGRVATACWCRGWGLHVMD</sequence>
<protein>
    <submittedName>
        <fullName evidence="2">Uncharacterized protein</fullName>
    </submittedName>
</protein>
<evidence type="ECO:0000313" key="3">
    <source>
        <dbReference type="Proteomes" id="UP000218209"/>
    </source>
</evidence>
<evidence type="ECO:0000313" key="2">
    <source>
        <dbReference type="EMBL" id="OSX78273.1"/>
    </source>
</evidence>
<feature type="compositionally biased region" description="Polar residues" evidence="1">
    <location>
        <begin position="129"/>
        <end position="141"/>
    </location>
</feature>
<name>A0A1X6PC84_PORUM</name>
<reference evidence="2 3" key="1">
    <citation type="submission" date="2017-03" db="EMBL/GenBank/DDBJ databases">
        <title>WGS assembly of Porphyra umbilicalis.</title>
        <authorList>
            <person name="Brawley S.H."/>
            <person name="Blouin N.A."/>
            <person name="Ficko-Blean E."/>
            <person name="Wheeler G.L."/>
            <person name="Lohr M."/>
            <person name="Goodson H.V."/>
            <person name="Jenkins J.W."/>
            <person name="Blaby-Haas C.E."/>
            <person name="Helliwell K.E."/>
            <person name="Chan C."/>
            <person name="Marriage T."/>
            <person name="Bhattacharya D."/>
            <person name="Klein A.S."/>
            <person name="Badis Y."/>
            <person name="Brodie J."/>
            <person name="Cao Y."/>
            <person name="Collen J."/>
            <person name="Dittami S.M."/>
            <person name="Gachon C.M."/>
            <person name="Green B.R."/>
            <person name="Karpowicz S."/>
            <person name="Kim J.W."/>
            <person name="Kudahl U."/>
            <person name="Lin S."/>
            <person name="Michel G."/>
            <person name="Mittag M."/>
            <person name="Olson B.J."/>
            <person name="Pangilinan J."/>
            <person name="Peng Y."/>
            <person name="Qiu H."/>
            <person name="Shu S."/>
            <person name="Singer J.T."/>
            <person name="Smith A.G."/>
            <person name="Sprecher B.N."/>
            <person name="Wagner V."/>
            <person name="Wang W."/>
            <person name="Wang Z.-Y."/>
            <person name="Yan J."/>
            <person name="Yarish C."/>
            <person name="Zoeuner-Riek S."/>
            <person name="Zhuang Y."/>
            <person name="Zou Y."/>
            <person name="Lindquist E.A."/>
            <person name="Grimwood J."/>
            <person name="Barry K."/>
            <person name="Rokhsar D.S."/>
            <person name="Schmutz J."/>
            <person name="Stiller J.W."/>
            <person name="Grossman A.R."/>
            <person name="Prochnik S.E."/>
        </authorList>
    </citation>
    <scope>NUCLEOTIDE SEQUENCE [LARGE SCALE GENOMIC DNA]</scope>
    <source>
        <strain evidence="2">4086291</strain>
    </source>
</reference>